<evidence type="ECO:0000256" key="1">
    <source>
        <dbReference type="ARBA" id="ARBA00004651"/>
    </source>
</evidence>
<accession>A0ABW8B385</accession>
<feature type="transmembrane region" description="Helical" evidence="6">
    <location>
        <begin position="300"/>
        <end position="320"/>
    </location>
</feature>
<sequence length="485" mass="55695">MKAVKKILKKYNDIPIAAKATIWFMFCSIIQKCISLLTTPIFTRLMSTTQYGQYSVYSSWLQIFTIITTLRLNYAVFNKGMSKYKNDRDSYTSTMQSFTVILTIVCFLIYLTFHKQINKLTELPTFIMIAMFAELLVAPAISFWSIRKRYEYIYKPVVFRTLIMAILNASIGVIAVVLSNEKGYARILTCVLVDICFGIILFYANFKHAKHKFVFEYVKFAFLFNIPLLLHYFSQYILDQFDRIMVQKMCGIAVVGIYGVAYNVGLIIKIVTGSVNSAIVPWQYDKLEKKKFKELDDTTFSILIGVAGCTIIFAAFAPEIMKILADNKYYEAVYVIPPVALGMFFSFAYTTFANVEFFYNQTKFTMFISAGGAMANIVFNYIGIKLFGYIAAAYTTLICYIIFAVSHYIYMVYSVKKAEGIKNIFSTKRLVALSFFVTAVGVFVIFFYDRMIIRYIMVAIILLVCWINRSKIKMVVSTVSKNKKK</sequence>
<dbReference type="InterPro" id="IPR050833">
    <property type="entry name" value="Poly_Biosynth_Transport"/>
</dbReference>
<evidence type="ECO:0000256" key="3">
    <source>
        <dbReference type="ARBA" id="ARBA00022692"/>
    </source>
</evidence>
<evidence type="ECO:0000256" key="5">
    <source>
        <dbReference type="ARBA" id="ARBA00023136"/>
    </source>
</evidence>
<organism evidence="7 8">
    <name type="scientific">Dorea amylophila</name>
    <dbReference type="NCBI Taxonomy" id="2981789"/>
    <lineage>
        <taxon>Bacteria</taxon>
        <taxon>Bacillati</taxon>
        <taxon>Bacillota</taxon>
        <taxon>Clostridia</taxon>
        <taxon>Lachnospirales</taxon>
        <taxon>Lachnospiraceae</taxon>
        <taxon>Dorea</taxon>
    </lineage>
</organism>
<proteinExistence type="predicted"/>
<feature type="transmembrane region" description="Helical" evidence="6">
    <location>
        <begin position="213"/>
        <end position="233"/>
    </location>
</feature>
<keyword evidence="4 6" id="KW-1133">Transmembrane helix</keyword>
<protein>
    <submittedName>
        <fullName evidence="7">Lipopolysaccharide biosynthesis protein</fullName>
    </submittedName>
</protein>
<gene>
    <name evidence="7" type="ORF">ACIF0M_14195</name>
</gene>
<dbReference type="Proteomes" id="UP001614216">
    <property type="component" value="Unassembled WGS sequence"/>
</dbReference>
<dbReference type="PANTHER" id="PTHR30250">
    <property type="entry name" value="PST FAMILY PREDICTED COLANIC ACID TRANSPORTER"/>
    <property type="match status" value="1"/>
</dbReference>
<keyword evidence="8" id="KW-1185">Reference proteome</keyword>
<feature type="transmembrane region" description="Helical" evidence="6">
    <location>
        <begin position="157"/>
        <end position="178"/>
    </location>
</feature>
<feature type="transmembrane region" description="Helical" evidence="6">
    <location>
        <begin position="253"/>
        <end position="279"/>
    </location>
</feature>
<feature type="transmembrane region" description="Helical" evidence="6">
    <location>
        <begin position="452"/>
        <end position="468"/>
    </location>
</feature>
<keyword evidence="2" id="KW-1003">Cell membrane</keyword>
<feature type="transmembrane region" description="Helical" evidence="6">
    <location>
        <begin position="430"/>
        <end position="446"/>
    </location>
</feature>
<dbReference type="RefSeq" id="WP_396570487.1">
    <property type="nucleotide sequence ID" value="NZ_JBITRD010000017.1"/>
</dbReference>
<keyword evidence="5 6" id="KW-0472">Membrane</keyword>
<feature type="transmembrane region" description="Helical" evidence="6">
    <location>
        <begin position="21"/>
        <end position="42"/>
    </location>
</feature>
<feature type="transmembrane region" description="Helical" evidence="6">
    <location>
        <begin position="184"/>
        <end position="206"/>
    </location>
</feature>
<name>A0ABW8B385_9FIRM</name>
<feature type="transmembrane region" description="Helical" evidence="6">
    <location>
        <begin position="389"/>
        <end position="410"/>
    </location>
</feature>
<feature type="transmembrane region" description="Helical" evidence="6">
    <location>
        <begin position="364"/>
        <end position="383"/>
    </location>
</feature>
<feature type="transmembrane region" description="Helical" evidence="6">
    <location>
        <begin position="125"/>
        <end position="145"/>
    </location>
</feature>
<dbReference type="InterPro" id="IPR002797">
    <property type="entry name" value="Polysacc_synth"/>
</dbReference>
<evidence type="ECO:0000256" key="4">
    <source>
        <dbReference type="ARBA" id="ARBA00022989"/>
    </source>
</evidence>
<evidence type="ECO:0000256" key="2">
    <source>
        <dbReference type="ARBA" id="ARBA00022475"/>
    </source>
</evidence>
<comment type="subcellular location">
    <subcellularLocation>
        <location evidence="1">Cell membrane</location>
        <topology evidence="1">Multi-pass membrane protein</topology>
    </subcellularLocation>
</comment>
<comment type="caution">
    <text evidence="7">The sequence shown here is derived from an EMBL/GenBank/DDBJ whole genome shotgun (WGS) entry which is preliminary data.</text>
</comment>
<keyword evidence="3 6" id="KW-0812">Transmembrane</keyword>
<feature type="transmembrane region" description="Helical" evidence="6">
    <location>
        <begin position="95"/>
        <end position="113"/>
    </location>
</feature>
<dbReference type="PANTHER" id="PTHR30250:SF11">
    <property type="entry name" value="O-ANTIGEN TRANSPORTER-RELATED"/>
    <property type="match status" value="1"/>
</dbReference>
<dbReference type="EMBL" id="JBITRD010000017">
    <property type="protein sequence ID" value="MFI7846644.1"/>
    <property type="molecule type" value="Genomic_DNA"/>
</dbReference>
<feature type="transmembrane region" description="Helical" evidence="6">
    <location>
        <begin position="54"/>
        <end position="74"/>
    </location>
</feature>
<evidence type="ECO:0000256" key="6">
    <source>
        <dbReference type="SAM" id="Phobius"/>
    </source>
</evidence>
<evidence type="ECO:0000313" key="8">
    <source>
        <dbReference type="Proteomes" id="UP001614216"/>
    </source>
</evidence>
<dbReference type="Pfam" id="PF01943">
    <property type="entry name" value="Polysacc_synt"/>
    <property type="match status" value="1"/>
</dbReference>
<evidence type="ECO:0000313" key="7">
    <source>
        <dbReference type="EMBL" id="MFI7846644.1"/>
    </source>
</evidence>
<feature type="transmembrane region" description="Helical" evidence="6">
    <location>
        <begin position="332"/>
        <end position="352"/>
    </location>
</feature>
<reference evidence="7 8" key="1">
    <citation type="submission" date="2024-08" db="EMBL/GenBank/DDBJ databases">
        <authorList>
            <person name="Vancuren S.J."/>
            <person name="Allen-Vercoe E."/>
        </authorList>
    </citation>
    <scope>NUCLEOTIDE SEQUENCE [LARGE SCALE GENOMIC DNA]</scope>
    <source>
        <strain evidence="7 8">16-6-I_42_FAA</strain>
    </source>
</reference>